<keyword evidence="3" id="KW-1185">Reference proteome</keyword>
<protein>
    <submittedName>
        <fullName evidence="2">Tigger transposable element-derived protein</fullName>
    </submittedName>
</protein>
<evidence type="ECO:0000313" key="2">
    <source>
        <dbReference type="EMBL" id="GFR94622.1"/>
    </source>
</evidence>
<dbReference type="EMBL" id="BMAT01001881">
    <property type="protein sequence ID" value="GFR94622.1"/>
    <property type="molecule type" value="Genomic_DNA"/>
</dbReference>
<evidence type="ECO:0000313" key="3">
    <source>
        <dbReference type="Proteomes" id="UP000762676"/>
    </source>
</evidence>
<evidence type="ECO:0000256" key="1">
    <source>
        <dbReference type="SAM" id="MobiDB-lite"/>
    </source>
</evidence>
<organism evidence="2 3">
    <name type="scientific">Elysia marginata</name>
    <dbReference type="NCBI Taxonomy" id="1093978"/>
    <lineage>
        <taxon>Eukaryota</taxon>
        <taxon>Metazoa</taxon>
        <taxon>Spiralia</taxon>
        <taxon>Lophotrochozoa</taxon>
        <taxon>Mollusca</taxon>
        <taxon>Gastropoda</taxon>
        <taxon>Heterobranchia</taxon>
        <taxon>Euthyneura</taxon>
        <taxon>Panpulmonata</taxon>
        <taxon>Sacoglossa</taxon>
        <taxon>Placobranchoidea</taxon>
        <taxon>Plakobranchidae</taxon>
        <taxon>Elysia</taxon>
    </lineage>
</organism>
<accession>A0AAV4HAX2</accession>
<dbReference type="AlphaFoldDB" id="A0AAV4HAX2"/>
<feature type="region of interest" description="Disordered" evidence="1">
    <location>
        <begin position="30"/>
        <end position="53"/>
    </location>
</feature>
<name>A0AAV4HAX2_9GAST</name>
<comment type="caution">
    <text evidence="2">The sequence shown here is derived from an EMBL/GenBank/DDBJ whole genome shotgun (WGS) entry which is preliminary data.</text>
</comment>
<feature type="compositionally biased region" description="Polar residues" evidence="1">
    <location>
        <begin position="42"/>
        <end position="51"/>
    </location>
</feature>
<dbReference type="Proteomes" id="UP000762676">
    <property type="component" value="Unassembled WGS sequence"/>
</dbReference>
<proteinExistence type="predicted"/>
<gene>
    <name evidence="2" type="ORF">ElyMa_000923700</name>
</gene>
<reference evidence="2 3" key="1">
    <citation type="journal article" date="2021" name="Elife">
        <title>Chloroplast acquisition without the gene transfer in kleptoplastic sea slugs, Plakobranchus ocellatus.</title>
        <authorList>
            <person name="Maeda T."/>
            <person name="Takahashi S."/>
            <person name="Yoshida T."/>
            <person name="Shimamura S."/>
            <person name="Takaki Y."/>
            <person name="Nagai Y."/>
            <person name="Toyoda A."/>
            <person name="Suzuki Y."/>
            <person name="Arimoto A."/>
            <person name="Ishii H."/>
            <person name="Satoh N."/>
            <person name="Nishiyama T."/>
            <person name="Hasebe M."/>
            <person name="Maruyama T."/>
            <person name="Minagawa J."/>
            <person name="Obokata J."/>
            <person name="Shigenobu S."/>
        </authorList>
    </citation>
    <scope>NUCLEOTIDE SEQUENCE [LARGE SCALE GENOMIC DNA]</scope>
</reference>
<sequence length="162" mass="18173">MENAMMTIAEAWDEVKQETIGNCFRHAGFKVSESESDPDANSAESQQQPDTELSHLYSQLRDTETALDDFLHVDDEVISTEELTTQEIVEKVQVRGWNETGDEDEDESEPIPIVSSKTASATEAITALQQFLMQQEDGRHLKDFLKTSTNSKILLKKLHSAA</sequence>